<comment type="subcellular location">
    <subcellularLocation>
        <location evidence="1 7">Cytoplasm</location>
    </subcellularLocation>
</comment>
<dbReference type="GO" id="GO:0006260">
    <property type="term" value="P:DNA replication"/>
    <property type="evidence" value="ECO:0007669"/>
    <property type="project" value="UniProtKB-UniRule"/>
</dbReference>
<sequence length="1191" mass="132970">MYLKRIEIHGFKSFADRTTLELSPGITAIVGPNGSGKSNIADAIRWVLGEQNARSLRGNRMEDVIFAGSEGRRSVNFCEVSITLDNADRHLPVVFDEVRVTRRVYRSGESEYLINQQPCRLKDIHELFMDSGLGREAYSIIGQGRVEELLSTQPEDRRGPFEEAAGIVKFKTRRKETERRLEESAANLTRVDDILAELTAQAGPLAEEAARAMHYQEVAARLTAVEASLWVAEIDACRARWERAQAEASRWGEVRAEAAAELARLEQALAQAQAAFDAAHTAYERMQQEWMAQVEAREQAESTLARLRERLDHARRTHAERQEQAEVTRRELQECQEQLGEAQARAQVLLAQCEVKEAEQAALVQAQDVRTREQLAADIERWSAAVIEGHRKVSGLRNALQAAQEAVALDDKRRERAEQEVSRWRAALAEADQALSRLARERALAAEKMAALQADAEEVEKRRRQLQQAEARCAAEVSRLQAEAASLVARLDLLRDLAASYDGYQQGVRAVLQAAEQGKLRGVHGAIANLIQVPQAYETAIETALGAAVQNIVVATEADARAAIEWLKRQRAGRATFMPLDVVRGRQLAAKERQALAAAPGLVGVASELVRTEEVYRDVVNHLLGQVIVAETLVAANDLARRTGYRLRVVTLDGDVVHPGGMMSGGSQPSRRSGGLLGRAREQRDAQVELQGVEASLAAVRRDQERIRHEGTALFEQQQALSQELDAVRRQCAEIDLTEREWQARRRHAEDRLATLEWERMQANDEQHEAVAKAEETARALAAAEAELAAAEAEVAALRERLSAHDAKAAEQKELLTALQVELAALKQEARAWADKADELRQRQHRLQARVAEREAALAEALRLIAQTEADIAQAEETWAQAQTAVAEAEAQHQRLRQARQEAEAEVAERDRACRAQRSVLAEAEERWHRATAAAERLDMELQHALRTLGERYRMTYEWAKAHHPPPDDVESARREAAALRRELDAMGEVRLAAIDEWQRLSERIAYLERERTDLVQAREQLLTILGEIDREMARRFSETFEQIRQAFQVSFKQLFSGGRADLVLTRPDDPLATGIEVMAQPPGKKLQNLNLLSGGERALTAMALLFAILRVRPVPFCVLDEVEAALDEANVSRFAQQLRALAARTQFIVITHRRGTMEEADALYGVTMQEFGISTLVSVRLAEDADPETA</sequence>
<evidence type="ECO:0000256" key="2">
    <source>
        <dbReference type="ARBA" id="ARBA00022490"/>
    </source>
</evidence>
<dbReference type="Pfam" id="PF06470">
    <property type="entry name" value="SMC_hinge"/>
    <property type="match status" value="1"/>
</dbReference>
<keyword evidence="10" id="KW-1185">Reference proteome</keyword>
<dbReference type="Gene3D" id="3.40.50.300">
    <property type="entry name" value="P-loop containing nucleotide triphosphate hydrolases"/>
    <property type="match status" value="2"/>
</dbReference>
<dbReference type="CDD" id="cd03278">
    <property type="entry name" value="ABC_SMC_barmotin"/>
    <property type="match status" value="2"/>
</dbReference>
<dbReference type="GO" id="GO:0007062">
    <property type="term" value="P:sister chromatid cohesion"/>
    <property type="evidence" value="ECO:0007669"/>
    <property type="project" value="InterPro"/>
</dbReference>
<feature type="domain" description="SMC hinge" evidence="8">
    <location>
        <begin position="521"/>
        <end position="640"/>
    </location>
</feature>
<comment type="domain">
    <text evidence="7">Contains large globular domains required for ATP hydrolysis at each terminus and a third globular domain forming a flexible hinge near the middle of the molecule. These domains are separated by coiled-coil structures.</text>
</comment>
<dbReference type="HAMAP" id="MF_01894">
    <property type="entry name" value="Smc_prok"/>
    <property type="match status" value="1"/>
</dbReference>
<evidence type="ECO:0000256" key="3">
    <source>
        <dbReference type="ARBA" id="ARBA00022741"/>
    </source>
</evidence>
<keyword evidence="2 7" id="KW-0963">Cytoplasm</keyword>
<dbReference type="SMART" id="SM00968">
    <property type="entry name" value="SMC_hinge"/>
    <property type="match status" value="1"/>
</dbReference>
<protein>
    <recommendedName>
        <fullName evidence="7">Chromosome partition protein Smc</fullName>
    </recommendedName>
</protein>
<dbReference type="InterPro" id="IPR036277">
    <property type="entry name" value="SMC_hinge_sf"/>
</dbReference>
<dbReference type="Pfam" id="PF02463">
    <property type="entry name" value="SMC_N"/>
    <property type="match status" value="1"/>
</dbReference>
<dbReference type="FunFam" id="3.40.50.300:FF:000901">
    <property type="entry name" value="Chromosome partition protein Smc"/>
    <property type="match status" value="1"/>
</dbReference>
<dbReference type="AlphaFoldDB" id="A0A917KBD6"/>
<dbReference type="Gene3D" id="1.10.287.1490">
    <property type="match status" value="1"/>
</dbReference>
<evidence type="ECO:0000256" key="7">
    <source>
        <dbReference type="HAMAP-Rule" id="MF_01894"/>
    </source>
</evidence>
<dbReference type="GO" id="GO:0003677">
    <property type="term" value="F:DNA binding"/>
    <property type="evidence" value="ECO:0007669"/>
    <property type="project" value="UniProtKB-UniRule"/>
</dbReference>
<dbReference type="InterPro" id="IPR011890">
    <property type="entry name" value="SMC_prok"/>
</dbReference>
<comment type="function">
    <text evidence="7">Required for chromosome condensation and partitioning.</text>
</comment>
<feature type="coiled-coil region" evidence="7">
    <location>
        <begin position="400"/>
        <end position="497"/>
    </location>
</feature>
<organism evidence="9 10">
    <name type="scientific">Alicyclobacillus cellulosilyticus</name>
    <dbReference type="NCBI Taxonomy" id="1003997"/>
    <lineage>
        <taxon>Bacteria</taxon>
        <taxon>Bacillati</taxon>
        <taxon>Bacillota</taxon>
        <taxon>Bacilli</taxon>
        <taxon>Bacillales</taxon>
        <taxon>Alicyclobacillaceae</taxon>
        <taxon>Alicyclobacillus</taxon>
    </lineage>
</organism>
<keyword evidence="5 7" id="KW-0175">Coiled coil</keyword>
<evidence type="ECO:0000313" key="9">
    <source>
        <dbReference type="EMBL" id="GGJ07973.1"/>
    </source>
</evidence>
<dbReference type="InterPro" id="IPR024704">
    <property type="entry name" value="SMC"/>
</dbReference>
<reference evidence="9" key="1">
    <citation type="journal article" date="2014" name="Int. J. Syst. Evol. Microbiol.">
        <title>Complete genome sequence of Corynebacterium casei LMG S-19264T (=DSM 44701T), isolated from a smear-ripened cheese.</title>
        <authorList>
            <consortium name="US DOE Joint Genome Institute (JGI-PGF)"/>
            <person name="Walter F."/>
            <person name="Albersmeier A."/>
            <person name="Kalinowski J."/>
            <person name="Ruckert C."/>
        </authorList>
    </citation>
    <scope>NUCLEOTIDE SEQUENCE</scope>
    <source>
        <strain evidence="9">JCM 18487</strain>
    </source>
</reference>
<dbReference type="InterPro" id="IPR003395">
    <property type="entry name" value="RecF/RecN/SMC_N"/>
</dbReference>
<dbReference type="GO" id="GO:0016887">
    <property type="term" value="F:ATP hydrolysis activity"/>
    <property type="evidence" value="ECO:0007669"/>
    <property type="project" value="InterPro"/>
</dbReference>
<evidence type="ECO:0000256" key="1">
    <source>
        <dbReference type="ARBA" id="ARBA00004496"/>
    </source>
</evidence>
<comment type="caution">
    <text evidence="9">The sequence shown here is derived from an EMBL/GenBank/DDBJ whole genome shotgun (WGS) entry which is preliminary data.</text>
</comment>
<evidence type="ECO:0000256" key="6">
    <source>
        <dbReference type="ARBA" id="ARBA00023125"/>
    </source>
</evidence>
<dbReference type="RefSeq" id="WP_188882348.1">
    <property type="nucleotide sequence ID" value="NZ_BMOY01000024.1"/>
</dbReference>
<dbReference type="SUPFAM" id="SSF52540">
    <property type="entry name" value="P-loop containing nucleoside triphosphate hydrolases"/>
    <property type="match status" value="1"/>
</dbReference>
<feature type="coiled-coil region" evidence="7">
    <location>
        <begin position="255"/>
        <end position="361"/>
    </location>
</feature>
<keyword evidence="4 7" id="KW-0067">ATP-binding</keyword>
<dbReference type="FunFam" id="3.40.50.300:FF:000984">
    <property type="entry name" value="Chromosome partition protein Smc"/>
    <property type="match status" value="1"/>
</dbReference>
<dbReference type="Gene3D" id="3.30.70.1620">
    <property type="match status" value="1"/>
</dbReference>
<dbReference type="EMBL" id="BMOY01000024">
    <property type="protein sequence ID" value="GGJ07973.1"/>
    <property type="molecule type" value="Genomic_DNA"/>
</dbReference>
<feature type="binding site" evidence="7">
    <location>
        <begin position="32"/>
        <end position="39"/>
    </location>
    <ligand>
        <name>ATP</name>
        <dbReference type="ChEBI" id="CHEBI:30616"/>
    </ligand>
</feature>
<comment type="similarity">
    <text evidence="7">Belongs to the SMC family.</text>
</comment>
<evidence type="ECO:0000256" key="4">
    <source>
        <dbReference type="ARBA" id="ARBA00022840"/>
    </source>
</evidence>
<dbReference type="Proteomes" id="UP000637695">
    <property type="component" value="Unassembled WGS sequence"/>
</dbReference>
<dbReference type="GO" id="GO:0005694">
    <property type="term" value="C:chromosome"/>
    <property type="evidence" value="ECO:0007669"/>
    <property type="project" value="InterPro"/>
</dbReference>
<reference evidence="9" key="2">
    <citation type="submission" date="2020-09" db="EMBL/GenBank/DDBJ databases">
        <authorList>
            <person name="Sun Q."/>
            <person name="Ohkuma M."/>
        </authorList>
    </citation>
    <scope>NUCLEOTIDE SEQUENCE</scope>
    <source>
        <strain evidence="9">JCM 18487</strain>
    </source>
</reference>
<dbReference type="GO" id="GO:0005737">
    <property type="term" value="C:cytoplasm"/>
    <property type="evidence" value="ECO:0007669"/>
    <property type="project" value="UniProtKB-SubCell"/>
</dbReference>
<name>A0A917KBD6_9BACL</name>
<dbReference type="GO" id="GO:0007059">
    <property type="term" value="P:chromosome segregation"/>
    <property type="evidence" value="ECO:0007669"/>
    <property type="project" value="UniProtKB-UniRule"/>
</dbReference>
<dbReference type="GO" id="GO:0005524">
    <property type="term" value="F:ATP binding"/>
    <property type="evidence" value="ECO:0007669"/>
    <property type="project" value="UniProtKB-UniRule"/>
</dbReference>
<dbReference type="PIRSF" id="PIRSF005719">
    <property type="entry name" value="SMC"/>
    <property type="match status" value="1"/>
</dbReference>
<comment type="subunit">
    <text evidence="7">Homodimer.</text>
</comment>
<evidence type="ECO:0000313" key="10">
    <source>
        <dbReference type="Proteomes" id="UP000637695"/>
    </source>
</evidence>
<evidence type="ECO:0000259" key="8">
    <source>
        <dbReference type="SMART" id="SM00968"/>
    </source>
</evidence>
<keyword evidence="3 7" id="KW-0547">Nucleotide-binding</keyword>
<evidence type="ECO:0000256" key="5">
    <source>
        <dbReference type="ARBA" id="ARBA00023054"/>
    </source>
</evidence>
<dbReference type="GO" id="GO:0030261">
    <property type="term" value="P:chromosome condensation"/>
    <property type="evidence" value="ECO:0007669"/>
    <property type="project" value="InterPro"/>
</dbReference>
<gene>
    <name evidence="7 9" type="primary">smc</name>
    <name evidence="9" type="ORF">GCM10010885_16390</name>
</gene>
<dbReference type="PANTHER" id="PTHR43977">
    <property type="entry name" value="STRUCTURAL MAINTENANCE OF CHROMOSOMES PROTEIN 3"/>
    <property type="match status" value="1"/>
</dbReference>
<dbReference type="Gene3D" id="1.20.1060.20">
    <property type="match status" value="1"/>
</dbReference>
<feature type="coiled-coil region" evidence="7">
    <location>
        <begin position="739"/>
        <end position="941"/>
    </location>
</feature>
<dbReference type="SUPFAM" id="SSF75553">
    <property type="entry name" value="Smc hinge domain"/>
    <property type="match status" value="1"/>
</dbReference>
<dbReference type="InterPro" id="IPR010935">
    <property type="entry name" value="SMC_hinge"/>
</dbReference>
<dbReference type="InterPro" id="IPR027417">
    <property type="entry name" value="P-loop_NTPase"/>
</dbReference>
<proteinExistence type="inferred from homology"/>
<dbReference type="NCBIfam" id="TIGR02168">
    <property type="entry name" value="SMC_prok_B"/>
    <property type="match status" value="1"/>
</dbReference>
<accession>A0A917KBD6</accession>
<keyword evidence="6 7" id="KW-0238">DNA-binding</keyword>